<dbReference type="InterPro" id="IPR022893">
    <property type="entry name" value="Shikimate_DH_fam"/>
</dbReference>
<dbReference type="EMBL" id="FMYP01000001">
    <property type="protein sequence ID" value="SDB81402.1"/>
    <property type="molecule type" value="Genomic_DNA"/>
</dbReference>
<name>A0A1G6GH93_9BACT</name>
<keyword evidence="3" id="KW-0521">NADP</keyword>
<evidence type="ECO:0000259" key="7">
    <source>
        <dbReference type="Pfam" id="PF01488"/>
    </source>
</evidence>
<dbReference type="GO" id="GO:0019632">
    <property type="term" value="P:shikimate metabolic process"/>
    <property type="evidence" value="ECO:0007669"/>
    <property type="project" value="TreeGrafter"/>
</dbReference>
<proteinExistence type="predicted"/>
<dbReference type="PANTHER" id="PTHR21089:SF1">
    <property type="entry name" value="BIFUNCTIONAL 3-DEHYDROQUINATE DEHYDRATASE_SHIKIMATE DEHYDROGENASE, CHLOROPLASTIC"/>
    <property type="match status" value="1"/>
</dbReference>
<keyword evidence="5" id="KW-0057">Aromatic amino acid biosynthesis</keyword>
<dbReference type="InterPro" id="IPR006151">
    <property type="entry name" value="Shikm_DH/Glu-tRNA_Rdtase"/>
</dbReference>
<keyword evidence="10" id="KW-1185">Reference proteome</keyword>
<feature type="domain" description="Quinate/shikimate 5-dehydrogenase/glutamyl-tRNA reductase" evidence="7">
    <location>
        <begin position="113"/>
        <end position="183"/>
    </location>
</feature>
<dbReference type="InterPro" id="IPR046346">
    <property type="entry name" value="Aminoacid_DH-like_N_sf"/>
</dbReference>
<comment type="catalytic activity">
    <reaction evidence="6">
        <text>shikimate + NADP(+) = 3-dehydroshikimate + NADPH + H(+)</text>
        <dbReference type="Rhea" id="RHEA:17737"/>
        <dbReference type="ChEBI" id="CHEBI:15378"/>
        <dbReference type="ChEBI" id="CHEBI:16630"/>
        <dbReference type="ChEBI" id="CHEBI:36208"/>
        <dbReference type="ChEBI" id="CHEBI:57783"/>
        <dbReference type="ChEBI" id="CHEBI:58349"/>
        <dbReference type="EC" id="1.1.1.25"/>
    </reaction>
</comment>
<dbReference type="Proteomes" id="UP000199452">
    <property type="component" value="Unassembled WGS sequence"/>
</dbReference>
<dbReference type="GO" id="GO:0004764">
    <property type="term" value="F:shikimate 3-dehydrogenase (NADP+) activity"/>
    <property type="evidence" value="ECO:0007669"/>
    <property type="project" value="UniProtKB-EC"/>
</dbReference>
<protein>
    <recommendedName>
        <fullName evidence="2">shikimate dehydrogenase (NADP(+))</fullName>
        <ecNumber evidence="2">1.1.1.25</ecNumber>
    </recommendedName>
</protein>
<dbReference type="GO" id="GO:0009073">
    <property type="term" value="P:aromatic amino acid family biosynthetic process"/>
    <property type="evidence" value="ECO:0007669"/>
    <property type="project" value="UniProtKB-KW"/>
</dbReference>
<organism evidence="9 10">
    <name type="scientific">Williamwhitmania taraxaci</name>
    <dbReference type="NCBI Taxonomy" id="1640674"/>
    <lineage>
        <taxon>Bacteria</taxon>
        <taxon>Pseudomonadati</taxon>
        <taxon>Bacteroidota</taxon>
        <taxon>Bacteroidia</taxon>
        <taxon>Bacteroidales</taxon>
        <taxon>Williamwhitmaniaceae</taxon>
        <taxon>Williamwhitmania</taxon>
    </lineage>
</organism>
<evidence type="ECO:0000313" key="10">
    <source>
        <dbReference type="Proteomes" id="UP000199452"/>
    </source>
</evidence>
<evidence type="ECO:0000256" key="6">
    <source>
        <dbReference type="ARBA" id="ARBA00049442"/>
    </source>
</evidence>
<reference evidence="9 10" key="1">
    <citation type="submission" date="2016-09" db="EMBL/GenBank/DDBJ databases">
        <authorList>
            <person name="Capua I."/>
            <person name="De Benedictis P."/>
            <person name="Joannis T."/>
            <person name="Lombin L.H."/>
            <person name="Cattoli G."/>
        </authorList>
    </citation>
    <scope>NUCLEOTIDE SEQUENCE [LARGE SCALE GENOMIC DNA]</scope>
    <source>
        <strain evidence="9 10">A7P-90m</strain>
    </source>
</reference>
<dbReference type="Pfam" id="PF08501">
    <property type="entry name" value="Shikimate_dh_N"/>
    <property type="match status" value="1"/>
</dbReference>
<evidence type="ECO:0000256" key="2">
    <source>
        <dbReference type="ARBA" id="ARBA00012962"/>
    </source>
</evidence>
<dbReference type="InterPro" id="IPR036291">
    <property type="entry name" value="NAD(P)-bd_dom_sf"/>
</dbReference>
<keyword evidence="5" id="KW-0028">Amino-acid biosynthesis</keyword>
<evidence type="ECO:0000256" key="4">
    <source>
        <dbReference type="ARBA" id="ARBA00023002"/>
    </source>
</evidence>
<dbReference type="SUPFAM" id="SSF53223">
    <property type="entry name" value="Aminoacid dehydrogenase-like, N-terminal domain"/>
    <property type="match status" value="1"/>
</dbReference>
<evidence type="ECO:0000256" key="3">
    <source>
        <dbReference type="ARBA" id="ARBA00022857"/>
    </source>
</evidence>
<dbReference type="EC" id="1.1.1.25" evidence="2"/>
<comment type="pathway">
    <text evidence="1">Metabolic intermediate biosynthesis; chorismate biosynthesis; chorismate from D-erythrose 4-phosphate and phosphoenolpyruvate: step 4/7.</text>
</comment>
<sequence length="309" mass="33487">MQLLAVFGKPVLHSKSPQIFNTLFSKSNIDAFYTRFRVESGHEVVDAIRNFGIAGANITTPFKEAVLMCLNSVSNEVMTIGSINTIVFKDGKTIGYNTDYYGVTKAIEDSGVKIKGKSAIVLGAGGAGKAAAYGLAKEGASVTIVNRTLLKAEKAAKKLGCNFAPMEQLAMLLKTTDVLVSTILPDANPLLGITLPSNLAVLDANYRTSSIAAQATEQGCKIIPGERWLLRQAELAYFHFFGDWPNIETMEQALLNAKPANPDLLHCVELENKSIITSQKSELVIPIDDKTEMELVDILDEERSKAFGN</sequence>
<dbReference type="SUPFAM" id="SSF51735">
    <property type="entry name" value="NAD(P)-binding Rossmann-fold domains"/>
    <property type="match status" value="1"/>
</dbReference>
<dbReference type="Pfam" id="PF01488">
    <property type="entry name" value="Shikimate_DH"/>
    <property type="match status" value="1"/>
</dbReference>
<keyword evidence="4" id="KW-0560">Oxidoreductase</keyword>
<dbReference type="STRING" id="1640674.SAMN05216323_100169"/>
<dbReference type="Gene3D" id="3.40.50.10860">
    <property type="entry name" value="Leucine Dehydrogenase, chain A, domain 1"/>
    <property type="match status" value="1"/>
</dbReference>
<evidence type="ECO:0000313" key="9">
    <source>
        <dbReference type="EMBL" id="SDB81402.1"/>
    </source>
</evidence>
<feature type="domain" description="Shikimate dehydrogenase substrate binding N-terminal" evidence="8">
    <location>
        <begin position="6"/>
        <end position="86"/>
    </location>
</feature>
<dbReference type="InterPro" id="IPR013708">
    <property type="entry name" value="Shikimate_DH-bd_N"/>
</dbReference>
<evidence type="ECO:0000256" key="1">
    <source>
        <dbReference type="ARBA" id="ARBA00004871"/>
    </source>
</evidence>
<dbReference type="Gene3D" id="3.40.50.720">
    <property type="entry name" value="NAD(P)-binding Rossmann-like Domain"/>
    <property type="match status" value="1"/>
</dbReference>
<dbReference type="GO" id="GO:0009423">
    <property type="term" value="P:chorismate biosynthetic process"/>
    <property type="evidence" value="ECO:0007669"/>
    <property type="project" value="UniProtKB-UniPathway"/>
</dbReference>
<accession>A0A1G6GH93</accession>
<evidence type="ECO:0000256" key="5">
    <source>
        <dbReference type="ARBA" id="ARBA00023141"/>
    </source>
</evidence>
<dbReference type="AlphaFoldDB" id="A0A1G6GH93"/>
<dbReference type="PANTHER" id="PTHR21089">
    <property type="entry name" value="SHIKIMATE DEHYDROGENASE"/>
    <property type="match status" value="1"/>
</dbReference>
<dbReference type="UniPathway" id="UPA00053">
    <property type="reaction ID" value="UER00087"/>
</dbReference>
<gene>
    <name evidence="9" type="ORF">SAMN05216323_100169</name>
</gene>
<evidence type="ECO:0000259" key="8">
    <source>
        <dbReference type="Pfam" id="PF08501"/>
    </source>
</evidence>